<dbReference type="EnsemblPlants" id="Zm00001eb151370_T001">
    <property type="protein sequence ID" value="Zm00001eb151370_P001"/>
    <property type="gene ID" value="Zm00001eb151370"/>
</dbReference>
<protein>
    <submittedName>
        <fullName evidence="3">Uncharacterized protein</fullName>
    </submittedName>
</protein>
<sequence length="430" mass="47401">MDSGLLFSPRHIHGRTRRLPHRACGRPLSSPGLPCSPRFLRRSRRPEDTVCGGGNRWRCGGGVHGARGARSDTLKRVALLALGCCTVAAALGAARAVAGDSIKASGFGLWVAELLRRLGWHDDTVVFALATPPVIELRGAIPLGIGCGAHPHCPSVANPTRVASTAHPRLPSSGLCRKPRTRRLHRTPRPSIVATAHSPSTPSSPQIAQLRHRWKSPRIRPCGRGPSCTICLPLHAWWFRLHLSSPHPLKANCIQMSRRPHVIFILVAPTTIGDSRTHGQVGAKKKQAPSPSWKEEAIPPTLTRSHQRRRPHHPRRKPPKETFSFQTKDSSPYVDDHRDTVEEASGYIISRMELARQHQQASTYSLSIVSISKLMKVDQVHHALGEAGSGHWWNQRHRAVGCSIIAEQEHQVKVAPKRSRKGIILIWQVG</sequence>
<proteinExistence type="predicted"/>
<dbReference type="Gramene" id="Zm00001eb151370_T001">
    <property type="protein sequence ID" value="Zm00001eb151370_P001"/>
    <property type="gene ID" value="Zm00001eb151370"/>
</dbReference>
<keyword evidence="4" id="KW-1185">Reference proteome</keyword>
<feature type="compositionally biased region" description="Basic residues" evidence="1">
    <location>
        <begin position="305"/>
        <end position="318"/>
    </location>
</feature>
<keyword evidence="2" id="KW-0472">Membrane</keyword>
<keyword evidence="2" id="KW-1133">Transmembrane helix</keyword>
<dbReference type="PANTHER" id="PTHR36007:SF2">
    <property type="entry name" value="TRANSPORT PROTEIN-RELATED"/>
    <property type="match status" value="1"/>
</dbReference>
<evidence type="ECO:0000256" key="1">
    <source>
        <dbReference type="SAM" id="MobiDB-lite"/>
    </source>
</evidence>
<reference evidence="3" key="3">
    <citation type="submission" date="2021-05" db="UniProtKB">
        <authorList>
            <consortium name="EnsemblPlants"/>
        </authorList>
    </citation>
    <scope>IDENTIFICATION</scope>
    <source>
        <strain evidence="3">cv. B73</strain>
    </source>
</reference>
<evidence type="ECO:0000313" key="4">
    <source>
        <dbReference type="Proteomes" id="UP000007305"/>
    </source>
</evidence>
<organism evidence="3 4">
    <name type="scientific">Zea mays</name>
    <name type="common">Maize</name>
    <dbReference type="NCBI Taxonomy" id="4577"/>
    <lineage>
        <taxon>Eukaryota</taxon>
        <taxon>Viridiplantae</taxon>
        <taxon>Streptophyta</taxon>
        <taxon>Embryophyta</taxon>
        <taxon>Tracheophyta</taxon>
        <taxon>Spermatophyta</taxon>
        <taxon>Magnoliopsida</taxon>
        <taxon>Liliopsida</taxon>
        <taxon>Poales</taxon>
        <taxon>Poaceae</taxon>
        <taxon>PACMAD clade</taxon>
        <taxon>Panicoideae</taxon>
        <taxon>Andropogonodae</taxon>
        <taxon>Andropogoneae</taxon>
        <taxon>Tripsacinae</taxon>
        <taxon>Zea</taxon>
    </lineage>
</organism>
<evidence type="ECO:0000256" key="2">
    <source>
        <dbReference type="SAM" id="Phobius"/>
    </source>
</evidence>
<name>A0A804NCF4_MAIZE</name>
<dbReference type="InterPro" id="IPR009577">
    <property type="entry name" value="Sm_multidrug_ex"/>
</dbReference>
<dbReference type="InParanoid" id="A0A804NCF4"/>
<dbReference type="Proteomes" id="UP000007305">
    <property type="component" value="Chromosome 3"/>
</dbReference>
<reference evidence="3" key="2">
    <citation type="submission" date="2019-07" db="EMBL/GenBank/DDBJ databases">
        <authorList>
            <person name="Seetharam A."/>
            <person name="Woodhouse M."/>
            <person name="Cannon E."/>
        </authorList>
    </citation>
    <scope>NUCLEOTIDE SEQUENCE [LARGE SCALE GENOMIC DNA]</scope>
    <source>
        <strain evidence="3">cv. B73</strain>
    </source>
</reference>
<dbReference type="AlphaFoldDB" id="A0A804NCF4"/>
<accession>A0A804NCF4</accession>
<evidence type="ECO:0000313" key="3">
    <source>
        <dbReference type="EnsemblPlants" id="Zm00001eb151370_P001"/>
    </source>
</evidence>
<reference evidence="4" key="1">
    <citation type="submission" date="2015-12" db="EMBL/GenBank/DDBJ databases">
        <title>Update maize B73 reference genome by single molecule sequencing technologies.</title>
        <authorList>
            <consortium name="Maize Genome Sequencing Project"/>
            <person name="Ware D."/>
        </authorList>
    </citation>
    <scope>NUCLEOTIDE SEQUENCE [LARGE SCALE GENOMIC DNA]</scope>
    <source>
        <strain evidence="4">cv. B73</strain>
    </source>
</reference>
<feature type="transmembrane region" description="Helical" evidence="2">
    <location>
        <begin position="77"/>
        <end position="98"/>
    </location>
</feature>
<dbReference type="PANTHER" id="PTHR36007">
    <property type="entry name" value="TRANSPORT PROTEIN-RELATED"/>
    <property type="match status" value="1"/>
</dbReference>
<keyword evidence="2" id="KW-0812">Transmembrane</keyword>
<feature type="region of interest" description="Disordered" evidence="1">
    <location>
        <begin position="274"/>
        <end position="336"/>
    </location>
</feature>